<dbReference type="VEuPathDB" id="FungiDB:PMAA_100230"/>
<organism evidence="4 5">
    <name type="scientific">Talaromyces marneffei (strain ATCC 18224 / CBS 334.59 / QM 7333)</name>
    <name type="common">Penicillium marneffei</name>
    <dbReference type="NCBI Taxonomy" id="441960"/>
    <lineage>
        <taxon>Eukaryota</taxon>
        <taxon>Fungi</taxon>
        <taxon>Dikarya</taxon>
        <taxon>Ascomycota</taxon>
        <taxon>Pezizomycotina</taxon>
        <taxon>Eurotiomycetes</taxon>
        <taxon>Eurotiomycetidae</taxon>
        <taxon>Eurotiales</taxon>
        <taxon>Trichocomaceae</taxon>
        <taxon>Talaromyces</taxon>
        <taxon>Talaromyces sect. Talaromyces</taxon>
    </lineage>
</organism>
<dbReference type="AlphaFoldDB" id="B6QJ95"/>
<dbReference type="GO" id="GO:0006506">
    <property type="term" value="P:GPI anchor biosynthetic process"/>
    <property type="evidence" value="ECO:0007669"/>
    <property type="project" value="InterPro"/>
</dbReference>
<keyword evidence="1 3" id="KW-0472">Membrane</keyword>
<evidence type="ECO:0000313" key="5">
    <source>
        <dbReference type="Proteomes" id="UP000001294"/>
    </source>
</evidence>
<feature type="region of interest" description="Disordered" evidence="2">
    <location>
        <begin position="278"/>
        <end position="304"/>
    </location>
</feature>
<dbReference type="InterPro" id="IPR033308">
    <property type="entry name" value="PGAP5/Cdc1/Ted1"/>
</dbReference>
<accession>B6QJ95</accession>
<feature type="region of interest" description="Disordered" evidence="2">
    <location>
        <begin position="552"/>
        <end position="588"/>
    </location>
</feature>
<protein>
    <submittedName>
        <fullName evidence="4">Manganese ion homeostasis (Fr), putative</fullName>
    </submittedName>
</protein>
<sequence>MSYSNSRGGSGFRYPQSRHDLRGLVARVRNAAYSYIDDSKNQPGAGFGYRRFPTLSWQKAKSLLRASFCVANFLAVLWMVTLWWGERTVFRDLVSQCYWDSWEKWPAHATPHHVVFIADPQLVDPHTYPGRPWPLSTLTVKFTDQYMRRSFSLIEDHFNPDSILFLGDLFDGGREWSTSTSQSPEEQYRKYGDKFWLKEYNRFSRIFFNQWNKDRSPETGEHRSRKLIASLPGNHDLGFGSGVQLPVRRRFQGYFGRGNRVDIIGNHTFVSVDSVSLSAMDQPDPETGSTGNGAGDGHQPNQAIWGPTEEWLKGVKDMKARLETEELRFMRNETEGFKLLHGLHEASADTVVQKAPIESQGFPTILLTHVPLFRKPATPCGPLRERYPPASVDPLPEEDEANALKVAGGYQYQNVLTPTISNAIMSKIGPEVSHVYSGDDHDYCEVTHREYSGSPKEITVKSLSWAMGVRHPGFLMTTLWNPIDPKNGKSLEETSRPTIQNHLCLLPDQLSIFIYYGIIFFVTIVVLVIRAMAVTFMSFGKPMDYEPALPISELPGHSRTSSRTSTSPYSRITGATSGGEPRLGNRNNSTLAESTYRIDEDVQASSQRYDDWKKQGGSDWDDDDRGTAKLLSSYNRQSGRECVGPSSSTGRFVFELKNSIKHVAIIVLPFYFWLLLRW</sequence>
<dbReference type="HOGENOM" id="CLU_011607_2_2_1"/>
<evidence type="ECO:0000256" key="2">
    <source>
        <dbReference type="SAM" id="MobiDB-lite"/>
    </source>
</evidence>
<keyword evidence="3" id="KW-1133">Transmembrane helix</keyword>
<reference evidence="5" key="1">
    <citation type="journal article" date="2015" name="Genome Announc.">
        <title>Genome sequence of the AIDS-associated pathogen Penicillium marneffei (ATCC18224) and its near taxonomic relative Talaromyces stipitatus (ATCC10500).</title>
        <authorList>
            <person name="Nierman W.C."/>
            <person name="Fedorova-Abrams N.D."/>
            <person name="Andrianopoulos A."/>
        </authorList>
    </citation>
    <scope>NUCLEOTIDE SEQUENCE [LARGE SCALE GENOMIC DNA]</scope>
    <source>
        <strain evidence="5">ATCC 18224 / CBS 334.59 / QM 7333</strain>
    </source>
</reference>
<feature type="transmembrane region" description="Helical" evidence="3">
    <location>
        <begin position="63"/>
        <end position="85"/>
    </location>
</feature>
<dbReference type="PANTHER" id="PTHR13315">
    <property type="entry name" value="METALLO PHOSPHOESTERASE RELATED"/>
    <property type="match status" value="1"/>
</dbReference>
<keyword evidence="3" id="KW-0812">Transmembrane</keyword>
<dbReference type="SUPFAM" id="SSF56300">
    <property type="entry name" value="Metallo-dependent phosphatases"/>
    <property type="match status" value="1"/>
</dbReference>
<feature type="transmembrane region" description="Helical" evidence="3">
    <location>
        <begin position="659"/>
        <end position="676"/>
    </location>
</feature>
<dbReference type="GO" id="GO:0016020">
    <property type="term" value="C:membrane"/>
    <property type="evidence" value="ECO:0007669"/>
    <property type="project" value="GOC"/>
</dbReference>
<dbReference type="OrthoDB" id="5977743at2759"/>
<dbReference type="Proteomes" id="UP000001294">
    <property type="component" value="Unassembled WGS sequence"/>
</dbReference>
<dbReference type="EMBL" id="DS995902">
    <property type="protein sequence ID" value="EEA23435.1"/>
    <property type="molecule type" value="Genomic_DNA"/>
</dbReference>
<feature type="transmembrane region" description="Helical" evidence="3">
    <location>
        <begin position="513"/>
        <end position="533"/>
    </location>
</feature>
<dbReference type="PANTHER" id="PTHR13315:SF4">
    <property type="entry name" value="METALLOPHOSPHOESTERASE, ISOFORM E"/>
    <property type="match status" value="1"/>
</dbReference>
<evidence type="ECO:0000256" key="3">
    <source>
        <dbReference type="SAM" id="Phobius"/>
    </source>
</evidence>
<keyword evidence="5" id="KW-1185">Reference proteome</keyword>
<evidence type="ECO:0000256" key="1">
    <source>
        <dbReference type="ARBA" id="ARBA00023136"/>
    </source>
</evidence>
<dbReference type="GO" id="GO:0005783">
    <property type="term" value="C:endoplasmic reticulum"/>
    <property type="evidence" value="ECO:0007669"/>
    <property type="project" value="TreeGrafter"/>
</dbReference>
<dbReference type="Gene3D" id="3.60.21.10">
    <property type="match status" value="1"/>
</dbReference>
<proteinExistence type="predicted"/>
<evidence type="ECO:0000313" key="4">
    <source>
        <dbReference type="EMBL" id="EEA23435.1"/>
    </source>
</evidence>
<gene>
    <name evidence="4" type="ORF">PMAA_100230</name>
</gene>
<feature type="compositionally biased region" description="Low complexity" evidence="2">
    <location>
        <begin position="558"/>
        <end position="571"/>
    </location>
</feature>
<dbReference type="PhylomeDB" id="B6QJ95"/>
<dbReference type="InterPro" id="IPR029052">
    <property type="entry name" value="Metallo-depent_PP-like"/>
</dbReference>
<name>B6QJ95_TALMQ</name>